<gene>
    <name evidence="1" type="ORF">FSARC_2390</name>
</gene>
<reference evidence="1" key="2">
    <citation type="submission" date="2020-05" db="EMBL/GenBank/DDBJ databases">
        <authorList>
            <person name="Kim H.-S."/>
            <person name="Proctor R.H."/>
            <person name="Brown D.W."/>
        </authorList>
    </citation>
    <scope>NUCLEOTIDE SEQUENCE</scope>
    <source>
        <strain evidence="1">NRRL 20472</strain>
    </source>
</reference>
<name>A0A8H4XDY0_9HYPO</name>
<proteinExistence type="predicted"/>
<evidence type="ECO:0000313" key="1">
    <source>
        <dbReference type="EMBL" id="KAF4970609.1"/>
    </source>
</evidence>
<dbReference type="Proteomes" id="UP000622797">
    <property type="component" value="Unassembled WGS sequence"/>
</dbReference>
<evidence type="ECO:0000313" key="2">
    <source>
        <dbReference type="Proteomes" id="UP000622797"/>
    </source>
</evidence>
<sequence>MSFNRTVRIFPCILCWTPEVKCSNYVFLNRTACVDCERQQSQFGENELIASEVHETFVRYLLDKYPERDGITYEDINAYIIRAKEVNVDNLLTVALDYIFRNFSQVYHAAVCPMYHSIRMAVNIGDVSQNERPSQPRTIRCSTCEPNHHGVRLRHRTSPGIRASAQNMRPRSELDLWLGISRESSNFVSDTVISKYLNSKQENRVPQKSMRWPCNHHWGSRACNEYVDSMGAKCQDCQNRKDMDSTPTHTRLAHMYDVDVFVEGFRNAGLNAACIVEMMKDGASESALLDALEVIQENDTDCHIQGIIVNKPATMAQQTTLDEFNSVYPKLEEALLDHARSYKLPQEQLDWYKKASLDLKLFPSLYRLPS</sequence>
<dbReference type="EMBL" id="JABEXW010000115">
    <property type="protein sequence ID" value="KAF4970609.1"/>
    <property type="molecule type" value="Genomic_DNA"/>
</dbReference>
<organism evidence="1 2">
    <name type="scientific">Fusarium sarcochroum</name>
    <dbReference type="NCBI Taxonomy" id="1208366"/>
    <lineage>
        <taxon>Eukaryota</taxon>
        <taxon>Fungi</taxon>
        <taxon>Dikarya</taxon>
        <taxon>Ascomycota</taxon>
        <taxon>Pezizomycotina</taxon>
        <taxon>Sordariomycetes</taxon>
        <taxon>Hypocreomycetidae</taxon>
        <taxon>Hypocreales</taxon>
        <taxon>Nectriaceae</taxon>
        <taxon>Fusarium</taxon>
        <taxon>Fusarium lateritium species complex</taxon>
    </lineage>
</organism>
<accession>A0A8H4XDY0</accession>
<dbReference type="AlphaFoldDB" id="A0A8H4XDY0"/>
<dbReference type="OrthoDB" id="4968067at2759"/>
<reference evidence="1" key="1">
    <citation type="journal article" date="2020" name="BMC Genomics">
        <title>Correction to: Identification and distribution of gene clusters required for synthesis of sphingolipid metabolism inhibitors in diverse species of the filamentous fungus Fusarium.</title>
        <authorList>
            <person name="Kim H.S."/>
            <person name="Lohmar J.M."/>
            <person name="Busman M."/>
            <person name="Brown D.W."/>
            <person name="Naumann T.A."/>
            <person name="Divon H.H."/>
            <person name="Lysoe E."/>
            <person name="Uhlig S."/>
            <person name="Proctor R.H."/>
        </authorList>
    </citation>
    <scope>NUCLEOTIDE SEQUENCE</scope>
    <source>
        <strain evidence="1">NRRL 20472</strain>
    </source>
</reference>
<protein>
    <submittedName>
        <fullName evidence="1">Uncharacterized protein</fullName>
    </submittedName>
</protein>
<comment type="caution">
    <text evidence="1">The sequence shown here is derived from an EMBL/GenBank/DDBJ whole genome shotgun (WGS) entry which is preliminary data.</text>
</comment>
<keyword evidence="2" id="KW-1185">Reference proteome</keyword>